<proteinExistence type="predicted"/>
<organism evidence="1 2">
    <name type="scientific">Oncorhynchus tshawytscha</name>
    <name type="common">Chinook salmon</name>
    <name type="synonym">Salmo tshawytscha</name>
    <dbReference type="NCBI Taxonomy" id="74940"/>
    <lineage>
        <taxon>Eukaryota</taxon>
        <taxon>Metazoa</taxon>
        <taxon>Chordata</taxon>
        <taxon>Craniata</taxon>
        <taxon>Vertebrata</taxon>
        <taxon>Euteleostomi</taxon>
        <taxon>Actinopterygii</taxon>
        <taxon>Neopterygii</taxon>
        <taxon>Teleostei</taxon>
        <taxon>Protacanthopterygii</taxon>
        <taxon>Salmoniformes</taxon>
        <taxon>Salmonidae</taxon>
        <taxon>Salmoninae</taxon>
        <taxon>Oncorhynchus</taxon>
    </lineage>
</organism>
<reference evidence="1" key="3">
    <citation type="submission" date="2025-09" db="UniProtKB">
        <authorList>
            <consortium name="Ensembl"/>
        </authorList>
    </citation>
    <scope>IDENTIFICATION</scope>
</reference>
<dbReference type="Ensembl" id="ENSOTST00005154619.1">
    <property type="protein sequence ID" value="ENSOTSP00005135331.1"/>
    <property type="gene ID" value="ENSOTSG00005054900.1"/>
</dbReference>
<evidence type="ECO:0000313" key="1">
    <source>
        <dbReference type="Ensembl" id="ENSOTSP00005135331.1"/>
    </source>
</evidence>
<protein>
    <recommendedName>
        <fullName evidence="3">Tc1-like transposase DDE domain-containing protein</fullName>
    </recommendedName>
</protein>
<dbReference type="Gene3D" id="3.30.420.10">
    <property type="entry name" value="Ribonuclease H-like superfamily/Ribonuclease H"/>
    <property type="match status" value="1"/>
</dbReference>
<accession>A0AAZ3R281</accession>
<reference evidence="1" key="2">
    <citation type="submission" date="2025-08" db="UniProtKB">
        <authorList>
            <consortium name="Ensembl"/>
        </authorList>
    </citation>
    <scope>IDENTIFICATION</scope>
</reference>
<keyword evidence="2" id="KW-1185">Reference proteome</keyword>
<dbReference type="AlphaFoldDB" id="A0AAZ3R281"/>
<evidence type="ECO:0008006" key="3">
    <source>
        <dbReference type="Google" id="ProtNLM"/>
    </source>
</evidence>
<dbReference type="Proteomes" id="UP000694402">
    <property type="component" value="Unassembled WGS sequence"/>
</dbReference>
<dbReference type="GO" id="GO:0003676">
    <property type="term" value="F:nucleic acid binding"/>
    <property type="evidence" value="ECO:0007669"/>
    <property type="project" value="InterPro"/>
</dbReference>
<reference evidence="2" key="1">
    <citation type="journal article" date="2018" name="PLoS ONE">
        <title>Chinook salmon (Oncorhynchus tshawytscha) genome and transcriptome.</title>
        <authorList>
            <person name="Christensen K.A."/>
            <person name="Leong J.S."/>
            <person name="Sakhrani D."/>
            <person name="Biagi C.A."/>
            <person name="Minkley D.R."/>
            <person name="Withler R.E."/>
            <person name="Rondeau E.B."/>
            <person name="Koop B.F."/>
            <person name="Devlin R.H."/>
        </authorList>
    </citation>
    <scope>NUCLEOTIDE SEQUENCE [LARGE SCALE GENOMIC DNA]</scope>
</reference>
<evidence type="ECO:0000313" key="2">
    <source>
        <dbReference type="Proteomes" id="UP000694402"/>
    </source>
</evidence>
<sequence length="149" mass="17430">MQVSFLTQLQERKKTAQGFYHEANGDFKTVTEFNCCDMRKLRMDQQLFGGCIILWVCLSSARTQEFFRTKINRVQLSTGKILEENLVQSTFQQTLGDTFTIQQDNNLKHKARYTLELLTKTTLNIPEGPSYSFDLNRIENLWQDLKMAF</sequence>
<dbReference type="GeneTree" id="ENSGT00990000211545"/>
<name>A0AAZ3R281_ONCTS</name>
<dbReference type="InterPro" id="IPR036397">
    <property type="entry name" value="RNaseH_sf"/>
</dbReference>